<keyword evidence="2" id="KW-1185">Reference proteome</keyword>
<gene>
    <name evidence="1" type="ORF">GOACH_01_01600</name>
</gene>
<protein>
    <submittedName>
        <fullName evidence="1">Uncharacterized protein</fullName>
    </submittedName>
</protein>
<evidence type="ECO:0000313" key="2">
    <source>
        <dbReference type="Proteomes" id="UP000010988"/>
    </source>
</evidence>
<name>L7KEB7_9ACTN</name>
<sequence length="62" mass="6413">MWALFCLAHVLIMGPVYLANNVVLLGALALVLNKPALIVAVAGTGIWVRASVKSASVSGNTH</sequence>
<proteinExistence type="predicted"/>
<reference evidence="1 2" key="1">
    <citation type="submission" date="2012-12" db="EMBL/GenBank/DDBJ databases">
        <title>Whole genome shotgun sequence of Gordonia aichiensis NBRC 108223.</title>
        <authorList>
            <person name="Isaki-Nakamura S."/>
            <person name="Hosoyama A."/>
            <person name="Tsuchikane K."/>
            <person name="Ando Y."/>
            <person name="Baba S."/>
            <person name="Ohji S."/>
            <person name="Hamada M."/>
            <person name="Tamura T."/>
            <person name="Yamazoe A."/>
            <person name="Yamazaki S."/>
            <person name="Fujita N."/>
        </authorList>
    </citation>
    <scope>NUCLEOTIDE SEQUENCE [LARGE SCALE GENOMIC DNA]</scope>
    <source>
        <strain evidence="1 2">NBRC 108223</strain>
    </source>
</reference>
<dbReference type="AlphaFoldDB" id="L7KEB7"/>
<dbReference type="EMBL" id="BANR01000001">
    <property type="protein sequence ID" value="GAC46841.1"/>
    <property type="molecule type" value="Genomic_DNA"/>
</dbReference>
<accession>L7KEB7</accession>
<dbReference type="NCBIfam" id="TIGR03807">
    <property type="entry name" value="RR_fam_repeat"/>
    <property type="match status" value="1"/>
</dbReference>
<evidence type="ECO:0000313" key="1">
    <source>
        <dbReference type="EMBL" id="GAC46841.1"/>
    </source>
</evidence>
<dbReference type="InterPro" id="IPR022444">
    <property type="entry name" value="Cofactor-bd_rpt"/>
</dbReference>
<comment type="caution">
    <text evidence="1">The sequence shown here is derived from an EMBL/GenBank/DDBJ whole genome shotgun (WGS) entry which is preliminary data.</text>
</comment>
<dbReference type="Proteomes" id="UP000010988">
    <property type="component" value="Unassembled WGS sequence"/>
</dbReference>
<dbReference type="STRING" id="1220583.GOACH_01_01600"/>
<organism evidence="1 2">
    <name type="scientific">Gordonia aichiensis NBRC 108223</name>
    <dbReference type="NCBI Taxonomy" id="1220583"/>
    <lineage>
        <taxon>Bacteria</taxon>
        <taxon>Bacillati</taxon>
        <taxon>Actinomycetota</taxon>
        <taxon>Actinomycetes</taxon>
        <taxon>Mycobacteriales</taxon>
        <taxon>Gordoniaceae</taxon>
        <taxon>Gordonia</taxon>
    </lineage>
</organism>